<evidence type="ECO:0000313" key="2">
    <source>
        <dbReference type="Proteomes" id="UP001623600"/>
    </source>
</evidence>
<name>A0ABW8S4I2_9CLOT</name>
<reference evidence="1 2" key="1">
    <citation type="submission" date="2024-11" db="EMBL/GenBank/DDBJ databases">
        <authorList>
            <person name="Heng Y.C."/>
            <person name="Lim A.C.H."/>
            <person name="Lee J.K.Y."/>
            <person name="Kittelmann S."/>
        </authorList>
    </citation>
    <scope>NUCLEOTIDE SEQUENCE [LARGE SCALE GENOMIC DNA]</scope>
    <source>
        <strain evidence="1 2">WILCCON 0112</strain>
    </source>
</reference>
<organism evidence="1 2">
    <name type="scientific">Candidatus Clostridium helianthi</name>
    <dbReference type="NCBI Taxonomy" id="3381660"/>
    <lineage>
        <taxon>Bacteria</taxon>
        <taxon>Bacillati</taxon>
        <taxon>Bacillota</taxon>
        <taxon>Clostridia</taxon>
        <taxon>Eubacteriales</taxon>
        <taxon>Clostridiaceae</taxon>
        <taxon>Clostridium</taxon>
    </lineage>
</organism>
<dbReference type="Proteomes" id="UP001623600">
    <property type="component" value="Unassembled WGS sequence"/>
</dbReference>
<sequence length="76" mass="8646">MESIYKIFKCKRKRCRKETILLAEEVADTIKKGGYISCSHCGAKVEESKPTNNLKECMEHSAYARKHGAIRQVRSG</sequence>
<protein>
    <submittedName>
        <fullName evidence="1">Uncharacterized protein</fullName>
    </submittedName>
</protein>
<comment type="caution">
    <text evidence="1">The sequence shown here is derived from an EMBL/GenBank/DDBJ whole genome shotgun (WGS) entry which is preliminary data.</text>
</comment>
<proteinExistence type="predicted"/>
<dbReference type="EMBL" id="JBJIAB010000011">
    <property type="protein sequence ID" value="MFL0165620.1"/>
    <property type="molecule type" value="Genomic_DNA"/>
</dbReference>
<keyword evidence="2" id="KW-1185">Reference proteome</keyword>
<evidence type="ECO:0000313" key="1">
    <source>
        <dbReference type="EMBL" id="MFL0165620.1"/>
    </source>
</evidence>
<accession>A0ABW8S4I2</accession>
<gene>
    <name evidence="1" type="ORF">ACJDTP_11120</name>
</gene>
<dbReference type="RefSeq" id="WP_406761227.1">
    <property type="nucleotide sequence ID" value="NZ_JBJIAB010000011.1"/>
</dbReference>